<feature type="transmembrane region" description="Helical" evidence="1">
    <location>
        <begin position="15"/>
        <end position="38"/>
    </location>
</feature>
<dbReference type="PANTHER" id="PTHR34220:SF9">
    <property type="entry name" value="SIGNAL TRANSDUCTION HISTIDINE KINASE INTERNAL REGION DOMAIN-CONTAINING PROTEIN"/>
    <property type="match status" value="1"/>
</dbReference>
<gene>
    <name evidence="3" type="ORF">GCM10011487_69560</name>
</gene>
<feature type="transmembrane region" description="Helical" evidence="1">
    <location>
        <begin position="129"/>
        <end position="149"/>
    </location>
</feature>
<keyword evidence="1" id="KW-0812">Transmembrane</keyword>
<dbReference type="EMBL" id="BLJN01000012">
    <property type="protein sequence ID" value="GFE84956.1"/>
    <property type="molecule type" value="Genomic_DNA"/>
</dbReference>
<dbReference type="InterPro" id="IPR010559">
    <property type="entry name" value="Sig_transdc_His_kin_internal"/>
</dbReference>
<accession>A0A829YR89</accession>
<dbReference type="SUPFAM" id="SSF55874">
    <property type="entry name" value="ATPase domain of HSP90 chaperone/DNA topoisomerase II/histidine kinase"/>
    <property type="match status" value="1"/>
</dbReference>
<keyword evidence="4" id="KW-1185">Reference proteome</keyword>
<dbReference type="GO" id="GO:0000155">
    <property type="term" value="F:phosphorelay sensor kinase activity"/>
    <property type="evidence" value="ECO:0007669"/>
    <property type="project" value="InterPro"/>
</dbReference>
<dbReference type="InterPro" id="IPR050640">
    <property type="entry name" value="Bact_2-comp_sensor_kinase"/>
</dbReference>
<dbReference type="Pfam" id="PF06580">
    <property type="entry name" value="His_kinase"/>
    <property type="match status" value="1"/>
</dbReference>
<dbReference type="Gene3D" id="3.30.565.10">
    <property type="entry name" value="Histidine kinase-like ATPase, C-terminal domain"/>
    <property type="match status" value="1"/>
</dbReference>
<dbReference type="Proteomes" id="UP000445000">
    <property type="component" value="Unassembled WGS sequence"/>
</dbReference>
<name>A0A829YR89_9GAMM</name>
<evidence type="ECO:0000313" key="3">
    <source>
        <dbReference type="EMBL" id="GFE84956.1"/>
    </source>
</evidence>
<reference evidence="4" key="1">
    <citation type="submission" date="2020-01" db="EMBL/GenBank/DDBJ databases">
        <title>'Steroidobacter agaridevorans' sp. nov., agar-degrading bacteria isolated from rhizosphere soils.</title>
        <authorList>
            <person name="Ikenaga M."/>
            <person name="Kataoka M."/>
            <person name="Murouchi A."/>
            <person name="Katsuragi S."/>
            <person name="Sakai M."/>
        </authorList>
    </citation>
    <scope>NUCLEOTIDE SEQUENCE [LARGE SCALE GENOMIC DNA]</scope>
    <source>
        <strain evidence="4">YU21-B</strain>
    </source>
</reference>
<feature type="transmembrane region" description="Helical" evidence="1">
    <location>
        <begin position="44"/>
        <end position="67"/>
    </location>
</feature>
<dbReference type="RefSeq" id="WP_161816527.1">
    <property type="nucleotide sequence ID" value="NZ_BLJN01000012.1"/>
</dbReference>
<evidence type="ECO:0000256" key="1">
    <source>
        <dbReference type="SAM" id="Phobius"/>
    </source>
</evidence>
<dbReference type="AlphaFoldDB" id="A0A829YR89"/>
<proteinExistence type="predicted"/>
<evidence type="ECO:0000313" key="4">
    <source>
        <dbReference type="Proteomes" id="UP000445000"/>
    </source>
</evidence>
<organism evidence="3 4">
    <name type="scientific">Steroidobacter agaridevorans</name>
    <dbReference type="NCBI Taxonomy" id="2695856"/>
    <lineage>
        <taxon>Bacteria</taxon>
        <taxon>Pseudomonadati</taxon>
        <taxon>Pseudomonadota</taxon>
        <taxon>Gammaproteobacteria</taxon>
        <taxon>Steroidobacterales</taxon>
        <taxon>Steroidobacteraceae</taxon>
        <taxon>Steroidobacter</taxon>
    </lineage>
</organism>
<keyword evidence="1" id="KW-0472">Membrane</keyword>
<keyword evidence="1" id="KW-1133">Transmembrane helix</keyword>
<dbReference type="GO" id="GO:0016020">
    <property type="term" value="C:membrane"/>
    <property type="evidence" value="ECO:0007669"/>
    <property type="project" value="InterPro"/>
</dbReference>
<feature type="domain" description="Signal transduction histidine kinase internal region" evidence="2">
    <location>
        <begin position="172"/>
        <end position="252"/>
    </location>
</feature>
<protein>
    <submittedName>
        <fullName evidence="3">ATPase</fullName>
    </submittedName>
</protein>
<dbReference type="InterPro" id="IPR036890">
    <property type="entry name" value="HATPase_C_sf"/>
</dbReference>
<dbReference type="PANTHER" id="PTHR34220">
    <property type="entry name" value="SENSOR HISTIDINE KINASE YPDA"/>
    <property type="match status" value="1"/>
</dbReference>
<comment type="caution">
    <text evidence="3">The sequence shown here is derived from an EMBL/GenBank/DDBJ whole genome shotgun (WGS) entry which is preliminary data.</text>
</comment>
<evidence type="ECO:0000259" key="2">
    <source>
        <dbReference type="Pfam" id="PF06580"/>
    </source>
</evidence>
<sequence length="366" mass="40985">MNGSDRGAHTIRWRWIAAIWFVGGLFEASQAVLIMRFGEGRRHAWLPLFITELAIWLPWALATPWIIGLARRYPIIRGTTLRTVVVHLAAFLAISVVVEAWSATLQVLFNPWGNRKPPTFWDTLSIALLYQILIFLIAYVLVLTITYLIDSRENIARQMTETARLNEELSKAQLAALRRQMEPHFMFNTLNSIAALVRDRRNDAAVSMIVGLSEFLRRASEDSHRPQVTLGEEVEYLQRYVDIQKVRFGERLQVSVDIPTHLFDVSVPNLLLQPLVENAIKHGIGQRAAGGTVRVAGERRNGSLYLSVYNDGPIFRTDWDTSSGGVGLANLRTRLQILHGAAADLAMSPSGSDGVEVIVTLPLKDA</sequence>
<feature type="transmembrane region" description="Helical" evidence="1">
    <location>
        <begin position="88"/>
        <end position="109"/>
    </location>
</feature>